<dbReference type="PROSITE" id="PS51007">
    <property type="entry name" value="CYTC"/>
    <property type="match status" value="1"/>
</dbReference>
<dbReference type="KEGG" id="cber:B5D82_17495"/>
<evidence type="ECO:0000313" key="6">
    <source>
        <dbReference type="EMBL" id="ASP49405.1"/>
    </source>
</evidence>
<dbReference type="RefSeq" id="WP_081153367.1">
    <property type="nucleotide sequence ID" value="NZ_CP020465.1"/>
</dbReference>
<evidence type="ECO:0000256" key="3">
    <source>
        <dbReference type="ARBA" id="ARBA00023004"/>
    </source>
</evidence>
<dbReference type="OrthoDB" id="8480010at2"/>
<organism evidence="6 7">
    <name type="scientific">Cognaticolwellia beringensis</name>
    <dbReference type="NCBI Taxonomy" id="1967665"/>
    <lineage>
        <taxon>Bacteria</taxon>
        <taxon>Pseudomonadati</taxon>
        <taxon>Pseudomonadota</taxon>
        <taxon>Gammaproteobacteria</taxon>
        <taxon>Alteromonadales</taxon>
        <taxon>Colwelliaceae</taxon>
        <taxon>Cognaticolwellia</taxon>
    </lineage>
</organism>
<accession>A0A222GBY3</accession>
<dbReference type="Proteomes" id="UP000202259">
    <property type="component" value="Chromosome"/>
</dbReference>
<dbReference type="Gene3D" id="1.10.760.10">
    <property type="entry name" value="Cytochrome c-like domain"/>
    <property type="match status" value="1"/>
</dbReference>
<sequence>MKNLLLLFILFTLMVVSLISCDLGPESPRGFSLPEGNVDSGKLVFLKYQCLACHQVAGIQAPEGTIDNPKYNIKLGGKSTQVKTYADLLTSVINPSHKFAKGYALSVVQYDGVSKMKNYNDVMTVSELVNLTTFLQSNYQLVPYRRTVY</sequence>
<dbReference type="PROSITE" id="PS51257">
    <property type="entry name" value="PROKAR_LIPOPROTEIN"/>
    <property type="match status" value="1"/>
</dbReference>
<dbReference type="InterPro" id="IPR009056">
    <property type="entry name" value="Cyt_c-like_dom"/>
</dbReference>
<protein>
    <submittedName>
        <fullName evidence="6">Cytochrome C</fullName>
    </submittedName>
</protein>
<dbReference type="AlphaFoldDB" id="A0A222GBY3"/>
<dbReference type="SUPFAM" id="SSF46626">
    <property type="entry name" value="Cytochrome c"/>
    <property type="match status" value="1"/>
</dbReference>
<keyword evidence="2 4" id="KW-0479">Metal-binding</keyword>
<dbReference type="GO" id="GO:0046872">
    <property type="term" value="F:metal ion binding"/>
    <property type="evidence" value="ECO:0007669"/>
    <property type="project" value="UniProtKB-KW"/>
</dbReference>
<gene>
    <name evidence="6" type="ORF">B5D82_17495</name>
</gene>
<dbReference type="InterPro" id="IPR036909">
    <property type="entry name" value="Cyt_c-like_dom_sf"/>
</dbReference>
<keyword evidence="7" id="KW-1185">Reference proteome</keyword>
<keyword evidence="1 4" id="KW-0349">Heme</keyword>
<dbReference type="GO" id="GO:0020037">
    <property type="term" value="F:heme binding"/>
    <property type="evidence" value="ECO:0007669"/>
    <property type="project" value="InterPro"/>
</dbReference>
<keyword evidence="3 4" id="KW-0408">Iron</keyword>
<feature type="domain" description="Cytochrome c" evidence="5">
    <location>
        <begin position="36"/>
        <end position="139"/>
    </location>
</feature>
<evidence type="ECO:0000259" key="5">
    <source>
        <dbReference type="PROSITE" id="PS51007"/>
    </source>
</evidence>
<dbReference type="GO" id="GO:0009055">
    <property type="term" value="F:electron transfer activity"/>
    <property type="evidence" value="ECO:0007669"/>
    <property type="project" value="InterPro"/>
</dbReference>
<evidence type="ECO:0000256" key="2">
    <source>
        <dbReference type="ARBA" id="ARBA00022723"/>
    </source>
</evidence>
<name>A0A222GBY3_9GAMM</name>
<reference evidence="6 7" key="1">
    <citation type="submission" date="2017-08" db="EMBL/GenBank/DDBJ databases">
        <title>Complete genome of Colwellia sp. NB097-1, a psychrophile bacterium ioslated from Bering Sea.</title>
        <authorList>
            <person name="Chen X."/>
        </authorList>
    </citation>
    <scope>NUCLEOTIDE SEQUENCE [LARGE SCALE GENOMIC DNA]</scope>
    <source>
        <strain evidence="6 7">NB097-1</strain>
    </source>
</reference>
<dbReference type="EMBL" id="CP020465">
    <property type="protein sequence ID" value="ASP49405.1"/>
    <property type="molecule type" value="Genomic_DNA"/>
</dbReference>
<proteinExistence type="predicted"/>
<evidence type="ECO:0000256" key="1">
    <source>
        <dbReference type="ARBA" id="ARBA00022617"/>
    </source>
</evidence>
<evidence type="ECO:0000256" key="4">
    <source>
        <dbReference type="PROSITE-ProRule" id="PRU00433"/>
    </source>
</evidence>
<evidence type="ECO:0000313" key="7">
    <source>
        <dbReference type="Proteomes" id="UP000202259"/>
    </source>
</evidence>